<dbReference type="PANTHER" id="PTHR12393">
    <property type="entry name" value="SPHINGOMYELIN PHOSPHODIESTERASE RELATED"/>
    <property type="match status" value="1"/>
</dbReference>
<organism evidence="1 2">
    <name type="scientific">Gonium pectorale</name>
    <name type="common">Green alga</name>
    <dbReference type="NCBI Taxonomy" id="33097"/>
    <lineage>
        <taxon>Eukaryota</taxon>
        <taxon>Viridiplantae</taxon>
        <taxon>Chlorophyta</taxon>
        <taxon>core chlorophytes</taxon>
        <taxon>Chlorophyceae</taxon>
        <taxon>CS clade</taxon>
        <taxon>Chlamydomonadales</taxon>
        <taxon>Volvocaceae</taxon>
        <taxon>Gonium</taxon>
    </lineage>
</organism>
<evidence type="ECO:0000313" key="2">
    <source>
        <dbReference type="Proteomes" id="UP000075714"/>
    </source>
</evidence>
<dbReference type="PANTHER" id="PTHR12393:SF6">
    <property type="entry name" value="SPHINGOMYELIN PHOSPHODIESTERASE 2"/>
    <property type="match status" value="1"/>
</dbReference>
<reference evidence="2" key="1">
    <citation type="journal article" date="2016" name="Nat. Commun.">
        <title>The Gonium pectorale genome demonstrates co-option of cell cycle regulation during the evolution of multicellularity.</title>
        <authorList>
            <person name="Hanschen E.R."/>
            <person name="Marriage T.N."/>
            <person name="Ferris P.J."/>
            <person name="Hamaji T."/>
            <person name="Toyoda A."/>
            <person name="Fujiyama A."/>
            <person name="Neme R."/>
            <person name="Noguchi H."/>
            <person name="Minakuchi Y."/>
            <person name="Suzuki M."/>
            <person name="Kawai-Toyooka H."/>
            <person name="Smith D.R."/>
            <person name="Sparks H."/>
            <person name="Anderson J."/>
            <person name="Bakaric R."/>
            <person name="Luria V."/>
            <person name="Karger A."/>
            <person name="Kirschner M.W."/>
            <person name="Durand P.M."/>
            <person name="Michod R.E."/>
            <person name="Nozaki H."/>
            <person name="Olson B.J."/>
        </authorList>
    </citation>
    <scope>NUCLEOTIDE SEQUENCE [LARGE SCALE GENOMIC DNA]</scope>
    <source>
        <strain evidence="2">NIES-2863</strain>
    </source>
</reference>
<dbReference type="GO" id="GO:0046513">
    <property type="term" value="P:ceramide biosynthetic process"/>
    <property type="evidence" value="ECO:0007669"/>
    <property type="project" value="TreeGrafter"/>
</dbReference>
<evidence type="ECO:0008006" key="3">
    <source>
        <dbReference type="Google" id="ProtNLM"/>
    </source>
</evidence>
<proteinExistence type="predicted"/>
<evidence type="ECO:0000313" key="1">
    <source>
        <dbReference type="EMBL" id="KXZ46057.1"/>
    </source>
</evidence>
<comment type="caution">
    <text evidence="1">The sequence shown here is derived from an EMBL/GenBank/DDBJ whole genome shotgun (WGS) entry which is preliminary data.</text>
</comment>
<dbReference type="InterPro" id="IPR036770">
    <property type="entry name" value="Ankyrin_rpt-contain_sf"/>
</dbReference>
<sequence length="558" mass="59928">MAERQSALLCSTHGQCEARVWSQLPPDLTERIVHRLDRNEIVATFRLVNKAAASQFSGPEYTTIRLSQPVPPHVFSAHWLAPGATRGLTLEQRRKLLCLTAASGVLRNLEVATQGTGCSPNQDAFRAAVGAGQLLICKWLLRKGSYDFSRIRTDDTRAFEAAAGSGHVHILEWLQESGPGYSFGAAPSAARSGHLTTVDWLVRQPRHMAGNNAQGPLQGPLVAATAAGCALAALQQRVAEGGWGLSETMYKTEALAAAAGSPTLDWGAKVEWLEAQGCPKSTEAAEEAAGMPNHSEALARLSWLRGRGYPADEKAVKAAPRTGNVAALQYLLAEAGVWPDGNGKAAEAAAEGGHLAALQALHGAGWPAGRFFARLAAARGGHVHVLAWMLEALGAEAVPLDSILFAAATESGSVELLAWLRDRGCDYRDPIVLRGAACVCCEAALEFLVELGCPQEMAKECYLLALENNDLATLRCLRRLGLPPRAFATRPEFSAARFPLPILRWLLNEADCHVDYDDARVFLAASGCNGHEQHAEAWALVERYKRLHPERIIGDGDD</sequence>
<dbReference type="GO" id="GO:0016020">
    <property type="term" value="C:membrane"/>
    <property type="evidence" value="ECO:0007669"/>
    <property type="project" value="TreeGrafter"/>
</dbReference>
<dbReference type="EMBL" id="LSYV01000048">
    <property type="protein sequence ID" value="KXZ46057.1"/>
    <property type="molecule type" value="Genomic_DNA"/>
</dbReference>
<protein>
    <recommendedName>
        <fullName evidence="3">F-box domain-containing protein</fullName>
    </recommendedName>
</protein>
<dbReference type="Gene3D" id="1.25.40.20">
    <property type="entry name" value="Ankyrin repeat-containing domain"/>
    <property type="match status" value="2"/>
</dbReference>
<dbReference type="GO" id="GO:0030149">
    <property type="term" value="P:sphingolipid catabolic process"/>
    <property type="evidence" value="ECO:0007669"/>
    <property type="project" value="TreeGrafter"/>
</dbReference>
<dbReference type="GO" id="GO:0004620">
    <property type="term" value="F:phospholipase activity"/>
    <property type="evidence" value="ECO:0007669"/>
    <property type="project" value="TreeGrafter"/>
</dbReference>
<gene>
    <name evidence="1" type="ORF">GPECTOR_47g332</name>
</gene>
<dbReference type="GO" id="GO:0071944">
    <property type="term" value="C:cell periphery"/>
    <property type="evidence" value="ECO:0007669"/>
    <property type="project" value="TreeGrafter"/>
</dbReference>
<keyword evidence="2" id="KW-1185">Reference proteome</keyword>
<name>A0A150G884_GONPE</name>
<dbReference type="SUPFAM" id="SSF48403">
    <property type="entry name" value="Ankyrin repeat"/>
    <property type="match status" value="1"/>
</dbReference>
<accession>A0A150G884</accession>
<dbReference type="AlphaFoldDB" id="A0A150G884"/>
<dbReference type="GO" id="GO:0005783">
    <property type="term" value="C:endoplasmic reticulum"/>
    <property type="evidence" value="ECO:0007669"/>
    <property type="project" value="TreeGrafter"/>
</dbReference>
<dbReference type="SUPFAM" id="SSF140860">
    <property type="entry name" value="Pseudo ankyrin repeat-like"/>
    <property type="match status" value="1"/>
</dbReference>
<dbReference type="Proteomes" id="UP000075714">
    <property type="component" value="Unassembled WGS sequence"/>
</dbReference>